<keyword evidence="3" id="KW-1185">Reference proteome</keyword>
<dbReference type="KEGG" id="fgi:OP10G_2457"/>
<dbReference type="HOGENOM" id="CLU_537199_0_0_0"/>
<name>A0A068NSR8_FIMGI</name>
<protein>
    <submittedName>
        <fullName evidence="2">Uncharacterized protein</fullName>
    </submittedName>
</protein>
<accession>A0A068NSR8</accession>
<gene>
    <name evidence="2" type="ORF">OP10G_2457</name>
</gene>
<sequence>MKGRPTNIETRRSSRPEPPKPRRRYDDANPDKLYGDLKQYMEAKGLPYLPPPSEIQYEYWNLRWALRKRGYLVAVSETGLPAQPDYYDQPQNLEDEIERLFMSAEGAEPTEEETQAEEQGSPDDGADEEDKEPPIPSYADLASHQELYNGLLRVGGICSVFPPTRTYGRKVELSYFDSLDNLRVEAEIWAKRLRIKYLPTFAQLQDKHRLLAEAFLARGGYAATAALLELPIQVAYLKEPTNMEWELKVLDWEPDEADADAGWIGLPDLPYGAMPTERELRKAKRPDLHKAIENHHGGYYHAAKATHRWLRAGYWVDNPSLKREMKRLAYLNGHPKILPDRDELVELERHDLARAVTALGGLRKTAELVGLQPKKPTRRNERTLGKVGKKDPFLPYPFRRFDPKMEVKVGGVRFCLEVVTDIAKEDPEELGVWAMQGEATLGRIGRIRRKLRPQGEWLYRAEGESAWRGRFDSLSRQESVNRLNEITLNLAGPEHNSGRSTGRPPRA</sequence>
<reference evidence="2 3" key="1">
    <citation type="journal article" date="2014" name="PLoS ONE">
        <title>The first complete genome sequence of the class fimbriimonadia in the phylum armatimonadetes.</title>
        <authorList>
            <person name="Hu Z.Y."/>
            <person name="Wang Y.Z."/>
            <person name="Im W.T."/>
            <person name="Wang S.Y."/>
            <person name="Zhao G.P."/>
            <person name="Zheng H.J."/>
            <person name="Quan Z.X."/>
        </authorList>
    </citation>
    <scope>NUCLEOTIDE SEQUENCE [LARGE SCALE GENOMIC DNA]</scope>
    <source>
        <strain evidence="2">Gsoil 348</strain>
    </source>
</reference>
<organism evidence="2 3">
    <name type="scientific">Fimbriimonas ginsengisoli Gsoil 348</name>
    <dbReference type="NCBI Taxonomy" id="661478"/>
    <lineage>
        <taxon>Bacteria</taxon>
        <taxon>Bacillati</taxon>
        <taxon>Armatimonadota</taxon>
        <taxon>Fimbriimonadia</taxon>
        <taxon>Fimbriimonadales</taxon>
        <taxon>Fimbriimonadaceae</taxon>
        <taxon>Fimbriimonas</taxon>
    </lineage>
</organism>
<feature type="compositionally biased region" description="Acidic residues" evidence="1">
    <location>
        <begin position="108"/>
        <end position="131"/>
    </location>
</feature>
<dbReference type="EMBL" id="CP007139">
    <property type="protein sequence ID" value="AIE85825.1"/>
    <property type="molecule type" value="Genomic_DNA"/>
</dbReference>
<proteinExistence type="predicted"/>
<feature type="compositionally biased region" description="Basic and acidic residues" evidence="1">
    <location>
        <begin position="9"/>
        <end position="32"/>
    </location>
</feature>
<evidence type="ECO:0000256" key="1">
    <source>
        <dbReference type="SAM" id="MobiDB-lite"/>
    </source>
</evidence>
<evidence type="ECO:0000313" key="2">
    <source>
        <dbReference type="EMBL" id="AIE85825.1"/>
    </source>
</evidence>
<evidence type="ECO:0000313" key="3">
    <source>
        <dbReference type="Proteomes" id="UP000027982"/>
    </source>
</evidence>
<feature type="region of interest" description="Disordered" evidence="1">
    <location>
        <begin position="1"/>
        <end position="32"/>
    </location>
</feature>
<dbReference type="Proteomes" id="UP000027982">
    <property type="component" value="Chromosome"/>
</dbReference>
<dbReference type="AlphaFoldDB" id="A0A068NSR8"/>
<feature type="region of interest" description="Disordered" evidence="1">
    <location>
        <begin position="106"/>
        <end position="137"/>
    </location>
</feature>